<name>A0A6A1WGV2_9ROSI</name>
<keyword evidence="11" id="KW-1185">Reference proteome</keyword>
<reference evidence="10 11" key="2">
    <citation type="journal article" date="2019" name="Plant Biotechnol. J.">
        <title>The red bayberry genome and genetic basis of sex determination.</title>
        <authorList>
            <person name="Jia H.M."/>
            <person name="Jia H.J."/>
            <person name="Cai Q.L."/>
            <person name="Wang Y."/>
            <person name="Zhao H.B."/>
            <person name="Yang W.F."/>
            <person name="Wang G.Y."/>
            <person name="Li Y.H."/>
            <person name="Zhan D.L."/>
            <person name="Shen Y.T."/>
            <person name="Niu Q.F."/>
            <person name="Chang L."/>
            <person name="Qiu J."/>
            <person name="Zhao L."/>
            <person name="Xie H.B."/>
            <person name="Fu W.Y."/>
            <person name="Jin J."/>
            <person name="Li X.W."/>
            <person name="Jiao Y."/>
            <person name="Zhou C.C."/>
            <person name="Tu T."/>
            <person name="Chai C.Y."/>
            <person name="Gao J.L."/>
            <person name="Fan L.J."/>
            <person name="van de Weg E."/>
            <person name="Wang J.Y."/>
            <person name="Gao Z.S."/>
        </authorList>
    </citation>
    <scope>NUCLEOTIDE SEQUENCE [LARGE SCALE GENOMIC DNA]</scope>
    <source>
        <tissue evidence="10">Leaves</tissue>
    </source>
</reference>
<protein>
    <recommendedName>
        <fullName evidence="8">Exostosin GT47 domain-containing protein</fullName>
    </recommendedName>
</protein>
<evidence type="ECO:0000256" key="3">
    <source>
        <dbReference type="ARBA" id="ARBA00022676"/>
    </source>
</evidence>
<dbReference type="InterPro" id="IPR040911">
    <property type="entry name" value="Exostosin_GT47"/>
</dbReference>
<evidence type="ECO:0000256" key="5">
    <source>
        <dbReference type="ARBA" id="ARBA00023034"/>
    </source>
</evidence>
<evidence type="ECO:0000313" key="9">
    <source>
        <dbReference type="EMBL" id="KAB1224427.1"/>
    </source>
</evidence>
<feature type="domain" description="Exostosin GT47" evidence="8">
    <location>
        <begin position="327"/>
        <end position="605"/>
    </location>
</feature>
<dbReference type="PANTHER" id="PTHR11062:SF210">
    <property type="entry name" value="EXOSTOSIN FAMILY PROTEIN"/>
    <property type="match status" value="1"/>
</dbReference>
<dbReference type="OrthoDB" id="1924787at2759"/>
<gene>
    <name evidence="9" type="ORF">CJ030_MR2G016316</name>
    <name evidence="10" type="ORF">CJ030_MR2G016323</name>
</gene>
<dbReference type="GO" id="GO:0016757">
    <property type="term" value="F:glycosyltransferase activity"/>
    <property type="evidence" value="ECO:0007669"/>
    <property type="project" value="UniProtKB-KW"/>
</dbReference>
<evidence type="ECO:0000256" key="1">
    <source>
        <dbReference type="ARBA" id="ARBA00004323"/>
    </source>
</evidence>
<dbReference type="PANTHER" id="PTHR11062">
    <property type="entry name" value="EXOSTOSIN HEPARAN SULFATE GLYCOSYLTRANSFERASE -RELATED"/>
    <property type="match status" value="1"/>
</dbReference>
<feature type="transmembrane region" description="Helical" evidence="7">
    <location>
        <begin position="18"/>
        <end position="39"/>
    </location>
</feature>
<dbReference type="EMBL" id="RXIC02000020">
    <property type="protein sequence ID" value="KAB1224427.1"/>
    <property type="molecule type" value="Genomic_DNA"/>
</dbReference>
<reference evidence="10" key="1">
    <citation type="submission" date="2018-07" db="EMBL/GenBank/DDBJ databases">
        <authorList>
            <person name="Gao Z.-S."/>
            <person name="Jia H.-M."/>
            <person name="Jia H.-J."/>
            <person name="Cai Q.-L."/>
            <person name="Wang Y."/>
            <person name="Zhao H.-B."/>
        </authorList>
    </citation>
    <scope>NUCLEOTIDE SEQUENCE</scope>
    <source>
        <tissue evidence="10">Leaves</tissue>
    </source>
</reference>
<dbReference type="InterPro" id="IPR004263">
    <property type="entry name" value="Exostosin"/>
</dbReference>
<keyword evidence="4" id="KW-0735">Signal-anchor</keyword>
<keyword evidence="3" id="KW-0328">Glycosyltransferase</keyword>
<evidence type="ECO:0000313" key="11">
    <source>
        <dbReference type="Proteomes" id="UP000516437"/>
    </source>
</evidence>
<keyword evidence="5" id="KW-0333">Golgi apparatus</keyword>
<dbReference type="EMBL" id="RXIC02000020">
    <property type="protein sequence ID" value="KAB1224434.1"/>
    <property type="molecule type" value="Genomic_DNA"/>
</dbReference>
<organism evidence="10 11">
    <name type="scientific">Morella rubra</name>
    <name type="common">Chinese bayberry</name>
    <dbReference type="NCBI Taxonomy" id="262757"/>
    <lineage>
        <taxon>Eukaryota</taxon>
        <taxon>Viridiplantae</taxon>
        <taxon>Streptophyta</taxon>
        <taxon>Embryophyta</taxon>
        <taxon>Tracheophyta</taxon>
        <taxon>Spermatophyta</taxon>
        <taxon>Magnoliopsida</taxon>
        <taxon>eudicotyledons</taxon>
        <taxon>Gunneridae</taxon>
        <taxon>Pentapetalae</taxon>
        <taxon>rosids</taxon>
        <taxon>fabids</taxon>
        <taxon>Fagales</taxon>
        <taxon>Myricaceae</taxon>
        <taxon>Morella</taxon>
    </lineage>
</organism>
<dbReference type="GO" id="GO:0000139">
    <property type="term" value="C:Golgi membrane"/>
    <property type="evidence" value="ECO:0007669"/>
    <property type="project" value="UniProtKB-SubCell"/>
</dbReference>
<comment type="subcellular location">
    <subcellularLocation>
        <location evidence="1">Golgi apparatus membrane</location>
        <topology evidence="1">Single-pass type II membrane protein</topology>
    </subcellularLocation>
</comment>
<evidence type="ECO:0000259" key="8">
    <source>
        <dbReference type="Pfam" id="PF03016"/>
    </source>
</evidence>
<evidence type="ECO:0000256" key="2">
    <source>
        <dbReference type="ARBA" id="ARBA00010271"/>
    </source>
</evidence>
<evidence type="ECO:0000256" key="4">
    <source>
        <dbReference type="ARBA" id="ARBA00022968"/>
    </source>
</evidence>
<keyword evidence="7" id="KW-0812">Transmembrane</keyword>
<keyword evidence="7" id="KW-1133">Transmembrane helix</keyword>
<comment type="caution">
    <text evidence="10">The sequence shown here is derived from an EMBL/GenBank/DDBJ whole genome shotgun (WGS) entry which is preliminary data.</text>
</comment>
<evidence type="ECO:0000256" key="7">
    <source>
        <dbReference type="SAM" id="Phobius"/>
    </source>
</evidence>
<dbReference type="Proteomes" id="UP000516437">
    <property type="component" value="Chromosome 2"/>
</dbReference>
<accession>A0A6A1WGV2</accession>
<comment type="similarity">
    <text evidence="2">Belongs to the glycosyltransferase 47 family.</text>
</comment>
<dbReference type="Pfam" id="PF03016">
    <property type="entry name" value="Exostosin_GT47"/>
    <property type="match status" value="1"/>
</dbReference>
<keyword evidence="3" id="KW-0808">Transferase</keyword>
<reference evidence="10" key="3">
    <citation type="submission" date="2019-09" db="EMBL/GenBank/DDBJ databases">
        <authorList>
            <person name="Gao Z."/>
        </authorList>
    </citation>
    <scope>NUCLEOTIDE SEQUENCE</scope>
    <source>
        <tissue evidence="10">Leaves</tissue>
    </source>
</reference>
<sequence length="656" mass="75281">MGYSFQILKLGHIEKRRWIFTVGAVAFTYLLFQSLLLPYENALRSLLPDGEVPEHDESSFLAVHSVAKSVMVRNPLAVGSSEFSKNSMLVKMVKNEDVGGAIGDRDERNGNDRDGENGFPLDKKDLENGFVRLGDENLSSDASSNDVVHFMKESLVLESVRNRENSSALDEASEGRHGILLEQIVKPNYGVSIVKKPEENTSLTSEKSGDADTTIQLLSSVAEPTEELALNTTIEMVSNSGKKKMRCDMPPKSISSIYEMNRILVRHRASSRSMRPRWSSAHDKEIVAAKSEIELAPVVINDTELYAPLFRNISMFKKSYELMECMLKVYVYRDGSKPIFHQPILKGLYASEGWFMKLMEGNKHFVVKDPRKAHLFYMPFSSRMLEYTLYLRNSHNRTNLRQYLKDYTDKIAAKYRYWNRTSGADHFLVACHDWAPYETRHHMERCIKALCNADVTAGFKIGRDVSLPETYIRSARNPLRDLGGKPPSQRHILAFYAGNMHGYLRPILLKYWKDKDSHMKIFGPMPPGVASKMNYIQHMKSSKYCICPKGYEVNSPRVVEAIFYECVPVIISDNFVPPFFEVLDWGAFSIIVAEKDIPNLKDILLSIPKEKYLDMQLGVRKVQKHFLWHGKPLKYDLFHMTLHSIWYNRVFQIKLR</sequence>
<keyword evidence="7" id="KW-0472">Membrane</keyword>
<proteinExistence type="inferred from homology"/>
<evidence type="ECO:0000256" key="6">
    <source>
        <dbReference type="SAM" id="MobiDB-lite"/>
    </source>
</evidence>
<feature type="region of interest" description="Disordered" evidence="6">
    <location>
        <begin position="100"/>
        <end position="121"/>
    </location>
</feature>
<dbReference type="AlphaFoldDB" id="A0A6A1WGV2"/>
<evidence type="ECO:0000313" key="10">
    <source>
        <dbReference type="EMBL" id="KAB1224434.1"/>
    </source>
</evidence>